<keyword evidence="2" id="KW-1185">Reference proteome</keyword>
<gene>
    <name evidence="1" type="ORF">AVEN_106425_1</name>
</gene>
<evidence type="ECO:0000313" key="1">
    <source>
        <dbReference type="EMBL" id="GBL82918.1"/>
    </source>
</evidence>
<evidence type="ECO:0000313" key="2">
    <source>
        <dbReference type="Proteomes" id="UP000499080"/>
    </source>
</evidence>
<protein>
    <submittedName>
        <fullName evidence="1">Uncharacterized protein</fullName>
    </submittedName>
</protein>
<proteinExistence type="predicted"/>
<dbReference type="AlphaFoldDB" id="A0A4Y2AT57"/>
<accession>A0A4Y2AT57</accession>
<sequence>MQTDREIDRCPPIDGFGPEFDADLQLLHSIHLAHFVFELSCSDVPERTDRDSTFTNSVQNAVRIYNYGVKNRKPNFIYLTKMFFFRTLGGVKPLDSSKSGD</sequence>
<reference evidence="1 2" key="1">
    <citation type="journal article" date="2019" name="Sci. Rep.">
        <title>Orb-weaving spider Araneus ventricosus genome elucidates the spidroin gene catalogue.</title>
        <authorList>
            <person name="Kono N."/>
            <person name="Nakamura H."/>
            <person name="Ohtoshi R."/>
            <person name="Moran D.A.P."/>
            <person name="Shinohara A."/>
            <person name="Yoshida Y."/>
            <person name="Fujiwara M."/>
            <person name="Mori M."/>
            <person name="Tomita M."/>
            <person name="Arakawa K."/>
        </authorList>
    </citation>
    <scope>NUCLEOTIDE SEQUENCE [LARGE SCALE GENOMIC DNA]</scope>
</reference>
<organism evidence="1 2">
    <name type="scientific">Araneus ventricosus</name>
    <name type="common">Orbweaver spider</name>
    <name type="synonym">Epeira ventricosa</name>
    <dbReference type="NCBI Taxonomy" id="182803"/>
    <lineage>
        <taxon>Eukaryota</taxon>
        <taxon>Metazoa</taxon>
        <taxon>Ecdysozoa</taxon>
        <taxon>Arthropoda</taxon>
        <taxon>Chelicerata</taxon>
        <taxon>Arachnida</taxon>
        <taxon>Araneae</taxon>
        <taxon>Araneomorphae</taxon>
        <taxon>Entelegynae</taxon>
        <taxon>Araneoidea</taxon>
        <taxon>Araneidae</taxon>
        <taxon>Araneus</taxon>
    </lineage>
</organism>
<dbReference type="EMBL" id="BGPR01000030">
    <property type="protein sequence ID" value="GBL82918.1"/>
    <property type="molecule type" value="Genomic_DNA"/>
</dbReference>
<name>A0A4Y2AT57_ARAVE</name>
<dbReference type="Proteomes" id="UP000499080">
    <property type="component" value="Unassembled WGS sequence"/>
</dbReference>
<comment type="caution">
    <text evidence="1">The sequence shown here is derived from an EMBL/GenBank/DDBJ whole genome shotgun (WGS) entry which is preliminary data.</text>
</comment>